<dbReference type="CDD" id="cd22275">
    <property type="entry name" value="DPBB_EXPB_N"/>
    <property type="match status" value="1"/>
</dbReference>
<dbReference type="PANTHER" id="PTHR31692">
    <property type="entry name" value="EXPANSIN-B3"/>
    <property type="match status" value="1"/>
</dbReference>
<dbReference type="InterPro" id="IPR005795">
    <property type="entry name" value="LolPI"/>
</dbReference>
<dbReference type="SUPFAM" id="SSF49590">
    <property type="entry name" value="PHL pollen allergen"/>
    <property type="match status" value="1"/>
</dbReference>
<dbReference type="InterPro" id="IPR007112">
    <property type="entry name" value="Expansin/allergen_DPBB_dom"/>
</dbReference>
<accession>A0A811MT87</accession>
<keyword evidence="4" id="KW-0964">Secreted</keyword>
<evidence type="ECO:0000256" key="3">
    <source>
        <dbReference type="ARBA" id="ARBA00022512"/>
    </source>
</evidence>
<proteinExistence type="inferred from homology"/>
<dbReference type="SUPFAM" id="SSF50685">
    <property type="entry name" value="Barwin-like endoglucanases"/>
    <property type="match status" value="1"/>
</dbReference>
<dbReference type="SMART" id="SM00837">
    <property type="entry name" value="DPBB_1"/>
    <property type="match status" value="1"/>
</dbReference>
<protein>
    <submittedName>
        <fullName evidence="11">Uncharacterized protein</fullName>
    </submittedName>
</protein>
<keyword evidence="3" id="KW-0134">Cell wall</keyword>
<evidence type="ECO:0000256" key="4">
    <source>
        <dbReference type="ARBA" id="ARBA00022525"/>
    </source>
</evidence>
<dbReference type="PRINTS" id="PR00829">
    <property type="entry name" value="LOLP1ALLERGN"/>
</dbReference>
<evidence type="ECO:0000259" key="10">
    <source>
        <dbReference type="PROSITE" id="PS50843"/>
    </source>
</evidence>
<dbReference type="EMBL" id="CAJGYO010000002">
    <property type="protein sequence ID" value="CAD6211971.1"/>
    <property type="molecule type" value="Genomic_DNA"/>
</dbReference>
<keyword evidence="5 8" id="KW-0732">Signal</keyword>
<feature type="domain" description="Expansin-like EG45" evidence="9">
    <location>
        <begin position="67"/>
        <end position="173"/>
    </location>
</feature>
<dbReference type="Gene3D" id="2.60.40.760">
    <property type="entry name" value="Expansin, cellulose-binding-like domain"/>
    <property type="match status" value="1"/>
</dbReference>
<evidence type="ECO:0000313" key="11">
    <source>
        <dbReference type="EMBL" id="CAD6211971.1"/>
    </source>
</evidence>
<keyword evidence="6" id="KW-0325">Glycoprotein</keyword>
<dbReference type="InterPro" id="IPR007118">
    <property type="entry name" value="Expan_Lol_pI"/>
</dbReference>
<evidence type="ECO:0000256" key="6">
    <source>
        <dbReference type="ARBA" id="ARBA00023180"/>
    </source>
</evidence>
<organism evidence="11 12">
    <name type="scientific">Miscanthus lutarioriparius</name>
    <dbReference type="NCBI Taxonomy" id="422564"/>
    <lineage>
        <taxon>Eukaryota</taxon>
        <taxon>Viridiplantae</taxon>
        <taxon>Streptophyta</taxon>
        <taxon>Embryophyta</taxon>
        <taxon>Tracheophyta</taxon>
        <taxon>Spermatophyta</taxon>
        <taxon>Magnoliopsida</taxon>
        <taxon>Liliopsida</taxon>
        <taxon>Poales</taxon>
        <taxon>Poaceae</taxon>
        <taxon>PACMAD clade</taxon>
        <taxon>Panicoideae</taxon>
        <taxon>Andropogonodae</taxon>
        <taxon>Andropogoneae</taxon>
        <taxon>Saccharinae</taxon>
        <taxon>Miscanthus</taxon>
    </lineage>
</organism>
<evidence type="ECO:0000256" key="1">
    <source>
        <dbReference type="ARBA" id="ARBA00004191"/>
    </source>
</evidence>
<dbReference type="Pfam" id="PF03330">
    <property type="entry name" value="DPBB_1"/>
    <property type="match status" value="1"/>
</dbReference>
<dbReference type="PROSITE" id="PS50842">
    <property type="entry name" value="EXPANSIN_EG45"/>
    <property type="match status" value="1"/>
</dbReference>
<dbReference type="InterPro" id="IPR036749">
    <property type="entry name" value="Expansin_CBD_sf"/>
</dbReference>
<dbReference type="InterPro" id="IPR009009">
    <property type="entry name" value="RlpA-like_DPBB"/>
</dbReference>
<dbReference type="Gene3D" id="2.40.40.10">
    <property type="entry name" value="RlpA-like domain"/>
    <property type="match status" value="1"/>
</dbReference>
<keyword evidence="7" id="KW-0961">Cell wall biogenesis/degradation</keyword>
<evidence type="ECO:0000256" key="8">
    <source>
        <dbReference type="SAM" id="SignalP"/>
    </source>
</evidence>
<keyword evidence="12" id="KW-1185">Reference proteome</keyword>
<reference evidence="11" key="1">
    <citation type="submission" date="2020-10" db="EMBL/GenBank/DDBJ databases">
        <authorList>
            <person name="Han B."/>
            <person name="Lu T."/>
            <person name="Zhao Q."/>
            <person name="Huang X."/>
            <person name="Zhao Y."/>
        </authorList>
    </citation>
    <scope>NUCLEOTIDE SEQUENCE</scope>
</reference>
<dbReference type="Proteomes" id="UP000604825">
    <property type="component" value="Unassembled WGS sequence"/>
</dbReference>
<sequence>MGSLPSAVVVAVAAVVLAALVAGGSCRTHGPNVPPGPNITADYDGKWLAAKATWYGSPVGSGPVDNGGACGFEDVNLPPYSGMTSCGNYPIFKDGKGCGSCYQIKCAAPQECSDQPVVVFITDVNDYPLAPYHFDLSGTAFGSMAKPGLADKLRHRGIIDMEFRRVRCQYGPRKNIVFHVEHGSNPFYLALLVKFVAGDGDIVQMDLKREASPEWEPMHHSWGAVWRIMDPHRPLKGPFSIRLTSESGKELVATDVIPEDWKPDAVYQSNIQF</sequence>
<dbReference type="GO" id="GO:0005576">
    <property type="term" value="C:extracellular region"/>
    <property type="evidence" value="ECO:0007669"/>
    <property type="project" value="InterPro"/>
</dbReference>
<dbReference type="PRINTS" id="PR01225">
    <property type="entry name" value="EXPANSNFAMLY"/>
</dbReference>
<dbReference type="InterPro" id="IPR007117">
    <property type="entry name" value="Expansin_CBD"/>
</dbReference>
<dbReference type="OrthoDB" id="5823761at2759"/>
<evidence type="ECO:0000256" key="5">
    <source>
        <dbReference type="ARBA" id="ARBA00022729"/>
    </source>
</evidence>
<dbReference type="InterPro" id="IPR036908">
    <property type="entry name" value="RlpA-like_sf"/>
</dbReference>
<feature type="chain" id="PRO_5032865307" evidence="8">
    <location>
        <begin position="27"/>
        <end position="273"/>
    </location>
</feature>
<comment type="subcellular location">
    <subcellularLocation>
        <location evidence="1">Secreted</location>
        <location evidence="1">Cell wall</location>
    </subcellularLocation>
</comment>
<dbReference type="GO" id="GO:0071555">
    <property type="term" value="P:cell wall organization"/>
    <property type="evidence" value="ECO:0007669"/>
    <property type="project" value="UniProtKB-KW"/>
</dbReference>
<feature type="domain" description="Expansin-like CBD" evidence="10">
    <location>
        <begin position="187"/>
        <end position="269"/>
    </location>
</feature>
<name>A0A811MT87_9POAL</name>
<evidence type="ECO:0000256" key="2">
    <source>
        <dbReference type="ARBA" id="ARBA00005650"/>
    </source>
</evidence>
<dbReference type="PROSITE" id="PS50843">
    <property type="entry name" value="EXPANSIN_CBD"/>
    <property type="match status" value="1"/>
</dbReference>
<evidence type="ECO:0000256" key="7">
    <source>
        <dbReference type="ARBA" id="ARBA00023316"/>
    </source>
</evidence>
<gene>
    <name evidence="11" type="ORF">NCGR_LOCUS7789</name>
</gene>
<evidence type="ECO:0000259" key="9">
    <source>
        <dbReference type="PROSITE" id="PS50842"/>
    </source>
</evidence>
<comment type="similarity">
    <text evidence="2">Belongs to the expansin family. Expansin B subfamily.</text>
</comment>
<feature type="signal peptide" evidence="8">
    <location>
        <begin position="1"/>
        <end position="26"/>
    </location>
</feature>
<dbReference type="Pfam" id="PF01357">
    <property type="entry name" value="Expansin_C"/>
    <property type="match status" value="1"/>
</dbReference>
<dbReference type="AlphaFoldDB" id="A0A811MT87"/>
<comment type="caution">
    <text evidence="11">The sequence shown here is derived from an EMBL/GenBank/DDBJ whole genome shotgun (WGS) entry which is preliminary data.</text>
</comment>
<dbReference type="PANTHER" id="PTHR31692:SF55">
    <property type="entry name" value="BETA-EXPANSIN 1A"/>
    <property type="match status" value="1"/>
</dbReference>
<evidence type="ECO:0000313" key="12">
    <source>
        <dbReference type="Proteomes" id="UP000604825"/>
    </source>
</evidence>